<accession>A0AAD5V0X5</accession>
<evidence type="ECO:0000259" key="6">
    <source>
        <dbReference type="Pfam" id="PF13361"/>
    </source>
</evidence>
<feature type="compositionally biased region" description="Polar residues" evidence="5">
    <location>
        <begin position="395"/>
        <end position="406"/>
    </location>
</feature>
<evidence type="ECO:0000256" key="5">
    <source>
        <dbReference type="SAM" id="MobiDB-lite"/>
    </source>
</evidence>
<proteinExistence type="predicted"/>
<dbReference type="InterPro" id="IPR039904">
    <property type="entry name" value="TRANK1"/>
</dbReference>
<keyword evidence="8" id="KW-1185">Reference proteome</keyword>
<dbReference type="InterPro" id="IPR027417">
    <property type="entry name" value="P-loop_NTPase"/>
</dbReference>
<dbReference type="Gene3D" id="3.40.50.300">
    <property type="entry name" value="P-loop containing nucleotide triphosphate hydrolases"/>
    <property type="match status" value="2"/>
</dbReference>
<sequence>MSRSKKQRARADFIDLDFLAPPRLRLEETLEIADSELEGLLQTRDVDRRVILINEISKIDRRLEFVLAVTNEQNASMLTECLLDTFPLSVDHFQESDHRRILRRFSESLPRILGDDVHTTVCKDFGLLDRCLSALKDILERDLVSLPRRASAKIVAKILSPDDSEAFRTLGFSVPPTKKRAESQLGEILQRQKQTLRALLDICRDPHHYNSFRDAYLSTEVAAVGSIYPMRSREKSDNTSTSSARRSRKPVLEETLERYPLKLVLDGAPLEGFGKWPISLSGRAAGEFRDSRKSDYHYFEKLVERIRELSHGHFKDANGRRLTSPGIALPIFEANFYRNHRILYHRHTSFDVETNIPVEAAKLGLRILAIIRSDRISRPFWDAAASALSRRERQSATLNPTSSANSKEACADSPPLSVGDLDLMQVGQPVKSSEQCDVDLYPGQMQLNNLVLDKSYRFSQTVLDALTADRDAIHVFEMSKTTVMLNKIIGIEHAWKNNENYIRDSMERPRQVFVTKSSTLANKVKRLYHGMSNTLSGLPLPQDADNENAFEGDDHTSEIFPAKYSELGDDNFPLFLSLDQLYQMLDADLGITGDSNGYSLYTFRKFLATFGVKCSERKLDPSLVFAEFMSVIKGSVESLGSESAFIDRQTYLNLSERTRGTFSHQRDVIYDLFERYQKKRGQYDSADRAHKIHKALQREGIRGVKLDRLYVDEVQDILMIDALVLRSLCSDRDGLFWAGDTAQTISAGSFFRFEDLRAFMYLLEEQANHRARAGERVLRTNLDPPKVFELNVNYRSHAGIINCANTVVQLITRWWPTSIDVLPIERTYDSTGVKPTFVFNHAVDGVINEAFIGQSGDLIELGADQCIIVRNDEAKQKLRTTFGDIGLVFTLYESKGLEFNTVLLYNFFEDSFASVSQWSVLVRPVADMAAFGTVCHELKCLYVGITRARHNLWVVDSSERCLPMRDIWKTAAQIDCKDNLGGASLRTRATRPEDWANTARYLFQREHYSQAAASFERAHMPREQRIAEAYYLQQQAQDTDDLEVFKAAGHAFVAIVEEYPDINPRDVNRYYSIGARCLVRAEVYEKAAEIYRRILRYESCLECYEKAKSFEGMRDTLRRFSAYIPEKKVDDAYIEVKKHYVAERRWSTVEELFSSNRKDVGEFMKKHNFAESYYTEYLEFGGHYFEAANIHSCSSDITRLEKAHGLYSQVSAEPPLFHQSTEAVLSRLWRSTTFAIRHPVLKRTAIEKHLVKIALLVASKSGSGALSSEARMFKYLLSDETPLARRQLVDHAHRLHSRYKSLPAALLMLDQAFRSGQYIHNFSADAMRKYLDTYWFYTRSLRDIINDADCSSNPVIRRVYPFTKIAVGSTLEIPRSSPLFTIVPEAGIETLSCSEDVIRLSSGSFNRLIRYVVGTRLKTRIDAENTSCHDAEVFRPVDNWRVSTTRESQTVPGLQQARLIIRQMTIYHCMSAVPREIQLDWVVSQQRRSFPFSPLAILWILSHEFSLVSYWLGRLYRLLYKPHEGVQTTFPLPRNGMPEIEDGMRALRAWVSNLSDEHFVTHLLVTCFICAELGADTLRALWDDLKQIPFVDKPRYLFVDRSFVPLDCLSYFLNDRNDSLDRGVLFLGHILSSRLMVDIQVLCDYLDRLCAMLVVAGCSQSRGMDNVVLPENWFALIAPHIQVLSRKYTNKLWMYAGIVEGFLLQLHHGVSIDHIQYENRAFGSLTDDMRALFISRICRNLYFLGYNGRSQVLSDEIRETISAIGKPPIHPFYVSARARREFEKKSESERAHKLRPCVKIRWFRGKDEFEKTNPIKFVVGKLPRTLTVSSPEKGYNKEKGVELGIGELTMGKGGLGNSGRWTYLAGCQHAL</sequence>
<dbReference type="PANTHER" id="PTHR21529:SF4">
    <property type="entry name" value="TPR AND ANKYRIN REPEAT-CONTAINING PROTEIN 1"/>
    <property type="match status" value="1"/>
</dbReference>
<dbReference type="InterPro" id="IPR014017">
    <property type="entry name" value="DNA_helicase_UvrD-like_C"/>
</dbReference>
<feature type="region of interest" description="Disordered" evidence="5">
    <location>
        <begin position="392"/>
        <end position="413"/>
    </location>
</feature>
<dbReference type="PANTHER" id="PTHR21529">
    <property type="entry name" value="MAMMARY TURMOR VIRUS RECEPTOR HOMOLOG 1, 2 MTVR1, 2"/>
    <property type="match status" value="1"/>
</dbReference>
<evidence type="ECO:0000256" key="4">
    <source>
        <dbReference type="ARBA" id="ARBA00022840"/>
    </source>
</evidence>
<keyword evidence="2" id="KW-0378">Hydrolase</keyword>
<evidence type="ECO:0000313" key="7">
    <source>
        <dbReference type="EMBL" id="KAJ3482987.1"/>
    </source>
</evidence>
<dbReference type="InterPro" id="IPR011990">
    <property type="entry name" value="TPR-like_helical_dom_sf"/>
</dbReference>
<name>A0AAD5V0X5_9APHY</name>
<keyword evidence="4" id="KW-0067">ATP-binding</keyword>
<reference evidence="7" key="1">
    <citation type="submission" date="2022-07" db="EMBL/GenBank/DDBJ databases">
        <title>Genome Sequence of Physisporinus lineatus.</title>
        <authorList>
            <person name="Buettner E."/>
        </authorList>
    </citation>
    <scope>NUCLEOTIDE SEQUENCE</scope>
    <source>
        <strain evidence="7">VT162</strain>
    </source>
</reference>
<feature type="region of interest" description="Disordered" evidence="5">
    <location>
        <begin position="232"/>
        <end position="251"/>
    </location>
</feature>
<dbReference type="Pfam" id="PF13361">
    <property type="entry name" value="UvrD_C"/>
    <property type="match status" value="1"/>
</dbReference>
<dbReference type="Proteomes" id="UP001212997">
    <property type="component" value="Unassembled WGS sequence"/>
</dbReference>
<dbReference type="GO" id="GO:0005524">
    <property type="term" value="F:ATP binding"/>
    <property type="evidence" value="ECO:0007669"/>
    <property type="project" value="UniProtKB-KW"/>
</dbReference>
<dbReference type="SUPFAM" id="SSF48452">
    <property type="entry name" value="TPR-like"/>
    <property type="match status" value="1"/>
</dbReference>
<feature type="domain" description="UvrD-like helicase C-terminal" evidence="6">
    <location>
        <begin position="888"/>
        <end position="955"/>
    </location>
</feature>
<evidence type="ECO:0000256" key="2">
    <source>
        <dbReference type="ARBA" id="ARBA00022801"/>
    </source>
</evidence>
<comment type="caution">
    <text evidence="7">The sequence shown here is derived from an EMBL/GenBank/DDBJ whole genome shotgun (WGS) entry which is preliminary data.</text>
</comment>
<gene>
    <name evidence="7" type="ORF">NLI96_g6602</name>
</gene>
<evidence type="ECO:0000256" key="1">
    <source>
        <dbReference type="ARBA" id="ARBA00022741"/>
    </source>
</evidence>
<protein>
    <recommendedName>
        <fullName evidence="6">UvrD-like helicase C-terminal domain-containing protein</fullName>
    </recommendedName>
</protein>
<dbReference type="EMBL" id="JANAWD010000247">
    <property type="protein sequence ID" value="KAJ3482987.1"/>
    <property type="molecule type" value="Genomic_DNA"/>
</dbReference>
<keyword evidence="3" id="KW-0347">Helicase</keyword>
<dbReference type="GO" id="GO:0004386">
    <property type="term" value="F:helicase activity"/>
    <property type="evidence" value="ECO:0007669"/>
    <property type="project" value="UniProtKB-KW"/>
</dbReference>
<dbReference type="Gene3D" id="1.25.40.10">
    <property type="entry name" value="Tetratricopeptide repeat domain"/>
    <property type="match status" value="1"/>
</dbReference>
<evidence type="ECO:0000313" key="8">
    <source>
        <dbReference type="Proteomes" id="UP001212997"/>
    </source>
</evidence>
<organism evidence="7 8">
    <name type="scientific">Meripilus lineatus</name>
    <dbReference type="NCBI Taxonomy" id="2056292"/>
    <lineage>
        <taxon>Eukaryota</taxon>
        <taxon>Fungi</taxon>
        <taxon>Dikarya</taxon>
        <taxon>Basidiomycota</taxon>
        <taxon>Agaricomycotina</taxon>
        <taxon>Agaricomycetes</taxon>
        <taxon>Polyporales</taxon>
        <taxon>Meripilaceae</taxon>
        <taxon>Meripilus</taxon>
    </lineage>
</organism>
<keyword evidence="1" id="KW-0547">Nucleotide-binding</keyword>
<dbReference type="SUPFAM" id="SSF52540">
    <property type="entry name" value="P-loop containing nucleoside triphosphate hydrolases"/>
    <property type="match status" value="1"/>
</dbReference>
<dbReference type="GO" id="GO:0016787">
    <property type="term" value="F:hydrolase activity"/>
    <property type="evidence" value="ECO:0007669"/>
    <property type="project" value="UniProtKB-KW"/>
</dbReference>
<evidence type="ECO:0000256" key="3">
    <source>
        <dbReference type="ARBA" id="ARBA00022806"/>
    </source>
</evidence>